<evidence type="ECO:0000256" key="4">
    <source>
        <dbReference type="ARBA" id="ARBA00022737"/>
    </source>
</evidence>
<keyword evidence="6 10" id="KW-1133">Transmembrane helix</keyword>
<dbReference type="PANTHER" id="PTHR45635">
    <property type="entry name" value="ADP,ATP CARRIER PROTEIN 1-RELATED-RELATED"/>
    <property type="match status" value="1"/>
</dbReference>
<evidence type="ECO:0000313" key="11">
    <source>
        <dbReference type="EMBL" id="CAD8194537.1"/>
    </source>
</evidence>
<dbReference type="OrthoDB" id="44467at2759"/>
<keyword evidence="4" id="KW-0677">Repeat</keyword>
<dbReference type="GO" id="GO:0005743">
    <property type="term" value="C:mitochondrial inner membrane"/>
    <property type="evidence" value="ECO:0007669"/>
    <property type="project" value="UniProtKB-SubCell"/>
</dbReference>
<dbReference type="InterPro" id="IPR002113">
    <property type="entry name" value="ADT_euk_type"/>
</dbReference>
<keyword evidence="7" id="KW-0496">Mitochondrion</keyword>
<comment type="subcellular location">
    <subcellularLocation>
        <location evidence="10">Membrane</location>
        <topology evidence="10">Multi-pass membrane protein</topology>
    </subcellularLocation>
    <subcellularLocation>
        <location evidence="1">Mitochondrion inner membrane</location>
        <topology evidence="1">Multi-pass membrane protein</topology>
    </subcellularLocation>
</comment>
<dbReference type="Proteomes" id="UP000689195">
    <property type="component" value="Unassembled WGS sequence"/>
</dbReference>
<feature type="repeat" description="Solcar" evidence="8">
    <location>
        <begin position="206"/>
        <end position="289"/>
    </location>
</feature>
<evidence type="ECO:0000256" key="10">
    <source>
        <dbReference type="RuleBase" id="RU368008"/>
    </source>
</evidence>
<evidence type="ECO:0000256" key="5">
    <source>
        <dbReference type="ARBA" id="ARBA00022792"/>
    </source>
</evidence>
<evidence type="ECO:0000256" key="9">
    <source>
        <dbReference type="RuleBase" id="RU000488"/>
    </source>
</evidence>
<organism evidence="11 12">
    <name type="scientific">Paramecium pentaurelia</name>
    <dbReference type="NCBI Taxonomy" id="43138"/>
    <lineage>
        <taxon>Eukaryota</taxon>
        <taxon>Sar</taxon>
        <taxon>Alveolata</taxon>
        <taxon>Ciliophora</taxon>
        <taxon>Intramacronucleata</taxon>
        <taxon>Oligohymenophorea</taxon>
        <taxon>Peniculida</taxon>
        <taxon>Parameciidae</taxon>
        <taxon>Paramecium</taxon>
    </lineage>
</organism>
<evidence type="ECO:0000256" key="1">
    <source>
        <dbReference type="ARBA" id="ARBA00004448"/>
    </source>
</evidence>
<dbReference type="AlphaFoldDB" id="A0A8S1X0T6"/>
<proteinExistence type="inferred from homology"/>
<dbReference type="GO" id="GO:0005471">
    <property type="term" value="F:ATP:ADP antiporter activity"/>
    <property type="evidence" value="ECO:0007669"/>
    <property type="project" value="UniProtKB-UniRule"/>
</dbReference>
<feature type="transmembrane region" description="Helical" evidence="10">
    <location>
        <begin position="169"/>
        <end position="191"/>
    </location>
</feature>
<evidence type="ECO:0000313" key="12">
    <source>
        <dbReference type="Proteomes" id="UP000689195"/>
    </source>
</evidence>
<dbReference type="PROSITE" id="PS50920">
    <property type="entry name" value="SOLCAR"/>
    <property type="match status" value="3"/>
</dbReference>
<feature type="transmembrane region" description="Helical" evidence="10">
    <location>
        <begin position="203"/>
        <end position="225"/>
    </location>
</feature>
<dbReference type="Pfam" id="PF00153">
    <property type="entry name" value="Mito_carr"/>
    <property type="match status" value="3"/>
</dbReference>
<feature type="repeat" description="Solcar" evidence="8">
    <location>
        <begin position="2"/>
        <end position="96"/>
    </location>
</feature>
<accession>A0A8S1X0T6</accession>
<evidence type="ECO:0000256" key="3">
    <source>
        <dbReference type="ARBA" id="ARBA00022448"/>
    </source>
</evidence>
<gene>
    <name evidence="11" type="ORF">PPENT_87.1.T1070036</name>
</gene>
<protein>
    <recommendedName>
        <fullName evidence="10">ADP/ATP translocase</fullName>
    </recommendedName>
    <alternativeName>
        <fullName evidence="10">ADP,ATP carrier protein</fullName>
    </alternativeName>
</protein>
<dbReference type="GO" id="GO:0140021">
    <property type="term" value="P:mitochondrial ADP transmembrane transport"/>
    <property type="evidence" value="ECO:0007669"/>
    <property type="project" value="InterPro"/>
</dbReference>
<dbReference type="InterPro" id="IPR018108">
    <property type="entry name" value="MCP_transmembrane"/>
</dbReference>
<keyword evidence="3 9" id="KW-0813">Transport</keyword>
<feature type="repeat" description="Solcar" evidence="8">
    <location>
        <begin position="108"/>
        <end position="197"/>
    </location>
</feature>
<dbReference type="GO" id="GO:1990544">
    <property type="term" value="P:mitochondrial ATP transmembrane transport"/>
    <property type="evidence" value="ECO:0007669"/>
    <property type="project" value="InterPro"/>
</dbReference>
<reference evidence="11" key="1">
    <citation type="submission" date="2021-01" db="EMBL/GenBank/DDBJ databases">
        <authorList>
            <consortium name="Genoscope - CEA"/>
            <person name="William W."/>
        </authorList>
    </citation>
    <scope>NUCLEOTIDE SEQUENCE</scope>
</reference>
<dbReference type="PANTHER" id="PTHR45635:SF14">
    <property type="entry name" value="ADP_ATP TRANSLOCASE"/>
    <property type="match status" value="1"/>
</dbReference>
<keyword evidence="8 9" id="KW-0812">Transmembrane</keyword>
<comment type="similarity">
    <text evidence="2 9">Belongs to the mitochondrial carrier (TC 2.A.29) family.</text>
</comment>
<evidence type="ECO:0000256" key="2">
    <source>
        <dbReference type="ARBA" id="ARBA00006375"/>
    </source>
</evidence>
<evidence type="ECO:0000256" key="7">
    <source>
        <dbReference type="ARBA" id="ARBA00023128"/>
    </source>
</evidence>
<keyword evidence="8 10" id="KW-0472">Membrane</keyword>
<sequence>MTDFLQNYLIGGVSAALTKTAQAPIERVKLLLQTQDAIQKIQNGQTKRYNGIINCFSRILKEEGLLAFWRGNFPNIIRFFPAQALNFAFKDTYKQIFNRYDPKKQSFLFFLSNMAAGGAAGATSLIVVYPLDFARTRLATDIGKQADRQFIGLTDCLSKIYKSDGFIGLYRGFGVTIFGVMFYRAIYFGAYDTAIKTFDLPNHIFYKFLLAQFVTCTAGILSYPLDTIRRRMMMQSGRADILYKNSIQCCYKIIKNEGIRGLFKGFLLEFTSKLGFSLMLALYSNIQQFSNLN</sequence>
<feature type="transmembrane region" description="Helical" evidence="10">
    <location>
        <begin position="107"/>
        <end position="129"/>
    </location>
</feature>
<comment type="subunit">
    <text evidence="10">Monomer.</text>
</comment>
<dbReference type="EMBL" id="CAJJDO010000107">
    <property type="protein sequence ID" value="CAD8194537.1"/>
    <property type="molecule type" value="Genomic_DNA"/>
</dbReference>
<evidence type="ECO:0000256" key="6">
    <source>
        <dbReference type="ARBA" id="ARBA00022989"/>
    </source>
</evidence>
<comment type="function">
    <text evidence="10">Catalyzes the exchange of ADP and ATP across the membrane.</text>
</comment>
<comment type="caution">
    <text evidence="10">Lacks conserved residue(s) required for the propagation of feature annotation.</text>
</comment>
<name>A0A8S1X0T6_9CILI</name>
<keyword evidence="5" id="KW-0999">Mitochondrion inner membrane</keyword>
<evidence type="ECO:0000256" key="8">
    <source>
        <dbReference type="PROSITE-ProRule" id="PRU00282"/>
    </source>
</evidence>
<comment type="caution">
    <text evidence="11">The sequence shown here is derived from an EMBL/GenBank/DDBJ whole genome shotgun (WGS) entry which is preliminary data.</text>
</comment>
<keyword evidence="12" id="KW-1185">Reference proteome</keyword>